<evidence type="ECO:0000313" key="2">
    <source>
        <dbReference type="Proteomes" id="UP000634136"/>
    </source>
</evidence>
<proteinExistence type="predicted"/>
<organism evidence="1 2">
    <name type="scientific">Senna tora</name>
    <dbReference type="NCBI Taxonomy" id="362788"/>
    <lineage>
        <taxon>Eukaryota</taxon>
        <taxon>Viridiplantae</taxon>
        <taxon>Streptophyta</taxon>
        <taxon>Embryophyta</taxon>
        <taxon>Tracheophyta</taxon>
        <taxon>Spermatophyta</taxon>
        <taxon>Magnoliopsida</taxon>
        <taxon>eudicotyledons</taxon>
        <taxon>Gunneridae</taxon>
        <taxon>Pentapetalae</taxon>
        <taxon>rosids</taxon>
        <taxon>fabids</taxon>
        <taxon>Fabales</taxon>
        <taxon>Fabaceae</taxon>
        <taxon>Caesalpinioideae</taxon>
        <taxon>Cassia clade</taxon>
        <taxon>Senna</taxon>
    </lineage>
</organism>
<keyword evidence="2" id="KW-1185">Reference proteome</keyword>
<sequence>MGAVKGVGTDWREGREGFEVLGFGGSGFGVEEGKKGEGFPARISPESMVEVGLRFGGEGGWVKGDGFGEGMKGWVVQFWGRLGRFRQRGKGVKVLRI</sequence>
<protein>
    <submittedName>
        <fullName evidence="1">Uncharacterized protein</fullName>
    </submittedName>
</protein>
<accession>A0A834X6X9</accession>
<comment type="caution">
    <text evidence="1">The sequence shown here is derived from an EMBL/GenBank/DDBJ whole genome shotgun (WGS) entry which is preliminary data.</text>
</comment>
<reference evidence="1" key="1">
    <citation type="submission" date="2020-09" db="EMBL/GenBank/DDBJ databases">
        <title>Genome-Enabled Discovery of Anthraquinone Biosynthesis in Senna tora.</title>
        <authorList>
            <person name="Kang S.-H."/>
            <person name="Pandey R.P."/>
            <person name="Lee C.-M."/>
            <person name="Sim J.-S."/>
            <person name="Jeong J.-T."/>
            <person name="Choi B.-S."/>
            <person name="Jung M."/>
            <person name="Ginzburg D."/>
            <person name="Zhao K."/>
            <person name="Won S.Y."/>
            <person name="Oh T.-J."/>
            <person name="Yu Y."/>
            <person name="Kim N.-H."/>
            <person name="Lee O.R."/>
            <person name="Lee T.-H."/>
            <person name="Bashyal P."/>
            <person name="Kim T.-S."/>
            <person name="Lee W.-H."/>
            <person name="Kawkins C."/>
            <person name="Kim C.-K."/>
            <person name="Kim J.S."/>
            <person name="Ahn B.O."/>
            <person name="Rhee S.Y."/>
            <person name="Sohng J.K."/>
        </authorList>
    </citation>
    <scope>NUCLEOTIDE SEQUENCE</scope>
    <source>
        <tissue evidence="1">Leaf</tissue>
    </source>
</reference>
<dbReference type="EMBL" id="JAAIUW010000003">
    <property type="protein sequence ID" value="KAF7839302.1"/>
    <property type="molecule type" value="Genomic_DNA"/>
</dbReference>
<dbReference type="Proteomes" id="UP000634136">
    <property type="component" value="Unassembled WGS sequence"/>
</dbReference>
<evidence type="ECO:0000313" key="1">
    <source>
        <dbReference type="EMBL" id="KAF7839302.1"/>
    </source>
</evidence>
<dbReference type="AlphaFoldDB" id="A0A834X6X9"/>
<gene>
    <name evidence="1" type="ORF">G2W53_007784</name>
</gene>
<name>A0A834X6X9_9FABA</name>